<gene>
    <name evidence="3" type="ORF">HU200_012372</name>
</gene>
<evidence type="ECO:0000313" key="3">
    <source>
        <dbReference type="EMBL" id="KAF8750566.1"/>
    </source>
</evidence>
<dbReference type="PANTHER" id="PTHR10366:SF839">
    <property type="entry name" value="NAD-DEPENDENT EPIMERASE_DEHYDRATASE DOMAIN-CONTAINING PROTEIN"/>
    <property type="match status" value="1"/>
</dbReference>
<evidence type="ECO:0000313" key="4">
    <source>
        <dbReference type="Proteomes" id="UP000636709"/>
    </source>
</evidence>
<proteinExistence type="predicted"/>
<dbReference type="Gene3D" id="3.40.50.720">
    <property type="entry name" value="NAD(P)-binding Rossmann-like Domain"/>
    <property type="match status" value="2"/>
</dbReference>
<dbReference type="InterPro" id="IPR001509">
    <property type="entry name" value="Epimerase_deHydtase"/>
</dbReference>
<comment type="caution">
    <text evidence="3">The sequence shown here is derived from an EMBL/GenBank/DDBJ whole genome shotgun (WGS) entry which is preliminary data.</text>
</comment>
<organism evidence="3 4">
    <name type="scientific">Digitaria exilis</name>
    <dbReference type="NCBI Taxonomy" id="1010633"/>
    <lineage>
        <taxon>Eukaryota</taxon>
        <taxon>Viridiplantae</taxon>
        <taxon>Streptophyta</taxon>
        <taxon>Embryophyta</taxon>
        <taxon>Tracheophyta</taxon>
        <taxon>Spermatophyta</taxon>
        <taxon>Magnoliopsida</taxon>
        <taxon>Liliopsida</taxon>
        <taxon>Poales</taxon>
        <taxon>Poaceae</taxon>
        <taxon>PACMAD clade</taxon>
        <taxon>Panicoideae</taxon>
        <taxon>Panicodae</taxon>
        <taxon>Paniceae</taxon>
        <taxon>Anthephorinae</taxon>
        <taxon>Digitaria</taxon>
    </lineage>
</organism>
<dbReference type="GO" id="GO:0016616">
    <property type="term" value="F:oxidoreductase activity, acting on the CH-OH group of donors, NAD or NADP as acceptor"/>
    <property type="evidence" value="ECO:0007669"/>
    <property type="project" value="TreeGrafter"/>
</dbReference>
<feature type="domain" description="NAD-dependent epimerase/dehydratase" evidence="2">
    <location>
        <begin position="11"/>
        <end position="82"/>
    </location>
</feature>
<evidence type="ECO:0000259" key="2">
    <source>
        <dbReference type="Pfam" id="PF01370"/>
    </source>
</evidence>
<dbReference type="EMBL" id="JACEFO010000999">
    <property type="protein sequence ID" value="KAF8750566.1"/>
    <property type="molecule type" value="Genomic_DNA"/>
</dbReference>
<dbReference type="PANTHER" id="PTHR10366">
    <property type="entry name" value="NAD DEPENDENT EPIMERASE/DEHYDRATASE"/>
    <property type="match status" value="1"/>
</dbReference>
<name>A0A835FG53_9POAL</name>
<sequence length="272" mass="29304">MSTGNRKKVACVTGGTGYIASALIKMLLEKGYAHLCFDPDETPDDTAKNCHLKELQGLGPLEILRADLDDEGSFDEAIAGCDGHVLDDESVSDVELLRAKKPPGWGYAVSKVLLEKAASRFAEEHGISLVTVCPVVTAGAAPATRVRTSVPNCLSLLSGDEAEFAVLRGIEALCGTIPLVHVDDVCRAEMFVAEAEAAAGKYLCCSVNTTILELARFLADKYPQSGDLLEKSRMCVSSVKLEREGFEYKYKTLDGMYDDMIEYGKALGILPK</sequence>
<dbReference type="Proteomes" id="UP000636709">
    <property type="component" value="Unassembled WGS sequence"/>
</dbReference>
<protein>
    <recommendedName>
        <fullName evidence="2">NAD-dependent epimerase/dehydratase domain-containing protein</fullName>
    </recommendedName>
</protein>
<feature type="domain" description="NAD-dependent epimerase/dehydratase" evidence="2">
    <location>
        <begin position="98"/>
        <end position="198"/>
    </location>
</feature>
<dbReference type="OrthoDB" id="648261at2759"/>
<keyword evidence="1" id="KW-0560">Oxidoreductase</keyword>
<dbReference type="Pfam" id="PF01370">
    <property type="entry name" value="Epimerase"/>
    <property type="match status" value="2"/>
</dbReference>
<dbReference type="SUPFAM" id="SSF51735">
    <property type="entry name" value="NAD(P)-binding Rossmann-fold domains"/>
    <property type="match status" value="1"/>
</dbReference>
<dbReference type="AlphaFoldDB" id="A0A835FG53"/>
<dbReference type="InterPro" id="IPR050425">
    <property type="entry name" value="NAD(P)_dehydrat-like"/>
</dbReference>
<dbReference type="InterPro" id="IPR036291">
    <property type="entry name" value="NAD(P)-bd_dom_sf"/>
</dbReference>
<reference evidence="3" key="1">
    <citation type="submission" date="2020-07" db="EMBL/GenBank/DDBJ databases">
        <title>Genome sequence and genetic diversity analysis of an under-domesticated orphan crop, white fonio (Digitaria exilis).</title>
        <authorList>
            <person name="Bennetzen J.L."/>
            <person name="Chen S."/>
            <person name="Ma X."/>
            <person name="Wang X."/>
            <person name="Yssel A.E.J."/>
            <person name="Chaluvadi S.R."/>
            <person name="Johnson M."/>
            <person name="Gangashetty P."/>
            <person name="Hamidou F."/>
            <person name="Sanogo M.D."/>
            <person name="Zwaenepoel A."/>
            <person name="Wallace J."/>
            <person name="Van De Peer Y."/>
            <person name="Van Deynze A."/>
        </authorList>
    </citation>
    <scope>NUCLEOTIDE SEQUENCE</scope>
    <source>
        <tissue evidence="3">Leaves</tissue>
    </source>
</reference>
<evidence type="ECO:0000256" key="1">
    <source>
        <dbReference type="ARBA" id="ARBA00023002"/>
    </source>
</evidence>
<accession>A0A835FG53</accession>
<keyword evidence="4" id="KW-1185">Reference proteome</keyword>